<feature type="chain" id="PRO_5046539327" description="SGNH hydrolase-type esterase domain-containing protein" evidence="1">
    <location>
        <begin position="22"/>
        <end position="701"/>
    </location>
</feature>
<proteinExistence type="predicted"/>
<dbReference type="RefSeq" id="XP_066700295.1">
    <property type="nucleotide sequence ID" value="XM_066844183.1"/>
</dbReference>
<comment type="caution">
    <text evidence="2">The sequence shown here is derived from an EMBL/GenBank/DDBJ whole genome shotgun (WGS) entry which is preliminary data.</text>
</comment>
<dbReference type="PANTHER" id="PTHR37981:SF1">
    <property type="entry name" value="SGNH HYDROLASE-TYPE ESTERASE DOMAIN-CONTAINING PROTEIN"/>
    <property type="match status" value="1"/>
</dbReference>
<keyword evidence="1" id="KW-0732">Signal</keyword>
<protein>
    <recommendedName>
        <fullName evidence="4">SGNH hydrolase-type esterase domain-containing protein</fullName>
    </recommendedName>
</protein>
<sequence length="701" mass="78120">MRPSSASGFTPLLLAVDFAVAHVIPRNASSPYLPSVMVPQELRRRDSIEDPTAFTWVQRFAAIGDSYTAGVGSGARLGGLFDLGSWWCSRYDQSYPVLMKEFVGSEIEDFQYPACFGDQTGKIYDQAVALKDNIDLLTLTAGGNDLCLSDIIKSCVVLAYDGEATCNAILDKAQENLDSIVKDNVKQILKALDSKMAKDGVVVYNGYARFFNEENEDCATKQDWAPFYWYRYLQDKPGPLPLTVDRRKKFNKLTTALNDALRDVVHNVADEVKYKIGFANWDLWGIDGVSGQMCDPSSSGTYPDDKQPDLLFFKPDTRKSLWRFPLKKKRSADGDDTVIVDVDGTVDGEVVGEWDTSVPPTQEQREAIRATLPPLPEKDLDANGVDRAVYRSSLWNSANPAAEALHALDARAPAAPGCPGDPYPYLPNVGWFLPDYFGRIFHPNEAGHNAIASFALSRAIDLRAEVLGLDPQVCTVTDEFKCWQKEGRRGYASSDRLNENYKKYCEGVKAPGDGQTAWKNSGPFHEGTPDEHEFVVETTEHASEFNKDECLESMERIINSCDGNDPENPMNWKFGGTWKRGEYRYSVNIKRDNRPWPPIKKTYGSCDGSYHFVYSDYTIYGAGWSGSDYGQDSLLPKAKGCLGEGVTKWKFDYFDKPDDKGMEWKSTFRTPIFVNNRCFKNNKVAFGAGGFTDGCGGSGWA</sequence>
<gene>
    <name evidence="2" type="ORF">PG986_007961</name>
</gene>
<feature type="signal peptide" evidence="1">
    <location>
        <begin position="1"/>
        <end position="21"/>
    </location>
</feature>
<dbReference type="Pfam" id="PF18647">
    <property type="entry name" value="Fungal_lectin_2"/>
    <property type="match status" value="1"/>
</dbReference>
<name>A0ABR1QED7_9PEZI</name>
<evidence type="ECO:0000256" key="1">
    <source>
        <dbReference type="SAM" id="SignalP"/>
    </source>
</evidence>
<dbReference type="InterPro" id="IPR036514">
    <property type="entry name" value="SGNH_hydro_sf"/>
</dbReference>
<dbReference type="Gene3D" id="3.40.50.1110">
    <property type="entry name" value="SGNH hydrolase"/>
    <property type="match status" value="1"/>
</dbReference>
<dbReference type="Pfam" id="PF00657">
    <property type="entry name" value="Lipase_GDSL"/>
    <property type="match status" value="1"/>
</dbReference>
<organism evidence="2 3">
    <name type="scientific">Apiospora aurea</name>
    <dbReference type="NCBI Taxonomy" id="335848"/>
    <lineage>
        <taxon>Eukaryota</taxon>
        <taxon>Fungi</taxon>
        <taxon>Dikarya</taxon>
        <taxon>Ascomycota</taxon>
        <taxon>Pezizomycotina</taxon>
        <taxon>Sordariomycetes</taxon>
        <taxon>Xylariomycetidae</taxon>
        <taxon>Amphisphaeriales</taxon>
        <taxon>Apiosporaceae</taxon>
        <taxon>Apiospora</taxon>
    </lineage>
</organism>
<reference evidence="2 3" key="1">
    <citation type="submission" date="2023-01" db="EMBL/GenBank/DDBJ databases">
        <title>Analysis of 21 Apiospora genomes using comparative genomics revels a genus with tremendous synthesis potential of carbohydrate active enzymes and secondary metabolites.</title>
        <authorList>
            <person name="Sorensen T."/>
        </authorList>
    </citation>
    <scope>NUCLEOTIDE SEQUENCE [LARGE SCALE GENOMIC DNA]</scope>
    <source>
        <strain evidence="2 3">CBS 24483</strain>
    </source>
</reference>
<keyword evidence="3" id="KW-1185">Reference proteome</keyword>
<dbReference type="GeneID" id="92077245"/>
<dbReference type="InterPro" id="IPR037460">
    <property type="entry name" value="SEST-like"/>
</dbReference>
<accession>A0ABR1QED7</accession>
<dbReference type="SUPFAM" id="SSF52266">
    <property type="entry name" value="SGNH hydrolase"/>
    <property type="match status" value="1"/>
</dbReference>
<evidence type="ECO:0008006" key="4">
    <source>
        <dbReference type="Google" id="ProtNLM"/>
    </source>
</evidence>
<dbReference type="PANTHER" id="PTHR37981">
    <property type="entry name" value="LIPASE 2"/>
    <property type="match status" value="1"/>
</dbReference>
<evidence type="ECO:0000313" key="2">
    <source>
        <dbReference type="EMBL" id="KAK7952233.1"/>
    </source>
</evidence>
<evidence type="ECO:0000313" key="3">
    <source>
        <dbReference type="Proteomes" id="UP001391051"/>
    </source>
</evidence>
<dbReference type="CDD" id="cd01823">
    <property type="entry name" value="SEST_like"/>
    <property type="match status" value="1"/>
</dbReference>
<dbReference type="Proteomes" id="UP001391051">
    <property type="component" value="Unassembled WGS sequence"/>
</dbReference>
<dbReference type="EMBL" id="JAQQWE010000005">
    <property type="protein sequence ID" value="KAK7952233.1"/>
    <property type="molecule type" value="Genomic_DNA"/>
</dbReference>
<dbReference type="InterPro" id="IPR001087">
    <property type="entry name" value="GDSL"/>
</dbReference>